<name>A0A1B4G255_9BURK</name>
<protein>
    <submittedName>
        <fullName evidence="1">Uncharacterized protein</fullName>
    </submittedName>
</protein>
<accession>A0A1B4G255</accession>
<dbReference type="Proteomes" id="UP000067711">
    <property type="component" value="Chromosome 1"/>
</dbReference>
<gene>
    <name evidence="1" type="ORF">WS71_22375</name>
</gene>
<organism evidence="1 2">
    <name type="scientific">Burkholderia mayonis</name>
    <dbReference type="NCBI Taxonomy" id="1385591"/>
    <lineage>
        <taxon>Bacteria</taxon>
        <taxon>Pseudomonadati</taxon>
        <taxon>Pseudomonadota</taxon>
        <taxon>Betaproteobacteria</taxon>
        <taxon>Burkholderiales</taxon>
        <taxon>Burkholderiaceae</taxon>
        <taxon>Burkholderia</taxon>
        <taxon>pseudomallei group</taxon>
    </lineage>
</organism>
<dbReference type="RefSeq" id="WP_066489338.1">
    <property type="nucleotide sequence ID" value="NZ_CP013389.1"/>
</dbReference>
<dbReference type="AlphaFoldDB" id="A0A1B4G255"/>
<evidence type="ECO:0000313" key="2">
    <source>
        <dbReference type="Proteomes" id="UP000067711"/>
    </source>
</evidence>
<sequence length="156" mass="17444">MHYVTSYSDIFYLVDGTLAVCRYRLIAVNDEPRQVVIQIDNHCGPEGVLIADHNVRDAVLNRIADRDLHGIPVNMLCLALTNAGTHHVVFVEPDLENYVQRGNPYAFTAEPGKRGRYFERISIHSRDLVVGRARLQTAHSKLALADADLTANLDHA</sequence>
<proteinExistence type="predicted"/>
<dbReference type="EMBL" id="CP013389">
    <property type="protein sequence ID" value="AOJ10001.1"/>
    <property type="molecule type" value="Genomic_DNA"/>
</dbReference>
<evidence type="ECO:0000313" key="1">
    <source>
        <dbReference type="EMBL" id="AOJ10001.1"/>
    </source>
</evidence>
<reference evidence="1 2" key="1">
    <citation type="submission" date="2015-12" db="EMBL/GenBank/DDBJ databases">
        <title>Diversity of Burkholderia near neighbor genomes.</title>
        <authorList>
            <person name="Sahl J."/>
            <person name="Wagner D."/>
            <person name="Keim P."/>
        </authorList>
    </citation>
    <scope>NUCLEOTIDE SEQUENCE [LARGE SCALE GENOMIC DNA]</scope>
    <source>
        <strain evidence="1 2">BDU8</strain>
    </source>
</reference>